<name>A0ABR9N1H5_9MICO</name>
<dbReference type="RefSeq" id="WP_192864038.1">
    <property type="nucleotide sequence ID" value="NZ_JADAQT010000102.1"/>
</dbReference>
<organism evidence="1 2">
    <name type="scientific">Myceligenerans pegani</name>
    <dbReference type="NCBI Taxonomy" id="2776917"/>
    <lineage>
        <taxon>Bacteria</taxon>
        <taxon>Bacillati</taxon>
        <taxon>Actinomycetota</taxon>
        <taxon>Actinomycetes</taxon>
        <taxon>Micrococcales</taxon>
        <taxon>Promicromonosporaceae</taxon>
        <taxon>Myceligenerans</taxon>
    </lineage>
</organism>
<dbReference type="Proteomes" id="UP000625527">
    <property type="component" value="Unassembled WGS sequence"/>
</dbReference>
<dbReference type="EMBL" id="JADAQT010000102">
    <property type="protein sequence ID" value="MBE1877489.1"/>
    <property type="molecule type" value="Genomic_DNA"/>
</dbReference>
<keyword evidence="2" id="KW-1185">Reference proteome</keyword>
<sequence length="234" mass="23870">MRPGVRTARVVGLALGVAVAVARRWRPRPLHPSGVVLAGALHVESHGAPGGAALGAPVAHPVVVRVSRAAGLPAPLPDVFGLAVHWTTGGRSQDLLLSATGLGRATRFLLAPRVRPCGGGFGTLMPFRDVDDRPVLLAAAPAGPSPRDLGATSREPVALVGVELRLLSAHPGGRWHRLGALRCGEIVTADAPRVDPVQNVPGALGTYPWAAALRAPAYRAARGGQPPGYAGGAA</sequence>
<evidence type="ECO:0000313" key="1">
    <source>
        <dbReference type="EMBL" id="MBE1877489.1"/>
    </source>
</evidence>
<evidence type="ECO:0000313" key="2">
    <source>
        <dbReference type="Proteomes" id="UP000625527"/>
    </source>
</evidence>
<proteinExistence type="predicted"/>
<reference evidence="1 2" key="1">
    <citation type="submission" date="2020-10" db="EMBL/GenBank/DDBJ databases">
        <title>Myceligenerans pegani sp. nov., an endophytic actinomycete isolated from Peganum harmala L. in Xinjiang, China.</title>
        <authorList>
            <person name="Xin L."/>
        </authorList>
    </citation>
    <scope>NUCLEOTIDE SEQUENCE [LARGE SCALE GENOMIC DNA]</scope>
    <source>
        <strain evidence="1 2">TRM65318</strain>
    </source>
</reference>
<evidence type="ECO:0008006" key="3">
    <source>
        <dbReference type="Google" id="ProtNLM"/>
    </source>
</evidence>
<accession>A0ABR9N1H5</accession>
<comment type="caution">
    <text evidence="1">The sequence shown here is derived from an EMBL/GenBank/DDBJ whole genome shotgun (WGS) entry which is preliminary data.</text>
</comment>
<gene>
    <name evidence="1" type="ORF">IHE71_17515</name>
</gene>
<protein>
    <recommendedName>
        <fullName evidence="3">Phosphodiesterase</fullName>
    </recommendedName>
</protein>